<feature type="transmembrane region" description="Helical" evidence="6">
    <location>
        <begin position="146"/>
        <end position="166"/>
    </location>
</feature>
<proteinExistence type="inferred from homology"/>
<feature type="transmembrane region" description="Helical" evidence="6">
    <location>
        <begin position="199"/>
        <end position="220"/>
    </location>
</feature>
<dbReference type="PANTHER" id="PTHR21716:SF64">
    <property type="entry name" value="AI-2 TRANSPORT PROTEIN TQSA"/>
    <property type="match status" value="1"/>
</dbReference>
<feature type="transmembrane region" description="Helical" evidence="6">
    <location>
        <begin position="7"/>
        <end position="23"/>
    </location>
</feature>
<sequence length="366" mass="39570">MTRRERQIFWLLFLAGFLILIYVLRDVLLPFVAGMAVAYLLDPVADRLERLKLSRTLSTTIVVLAFFIITIGLMLLLLPLLQTQVEQFANAVPTYVELIRERVGPKIQELLSGFDEESAVNKLPDIAGNALTWVGNIFGKLLSGGAWLANVLSILVITPIVSFYLLRDWDKMVATIDGWLPREQAPTIRTQMGAIDRTLAAFVRGQGTVCLILGVFYAIGLSLAGLNFGLVIGLFAGLVSFVPFVGSTLGAILSVGLAAAQFDSWQPVAIIAGIFLAGQLIEGNFLTPNLVGDAVGLHPVWVIFALLAGGALFGFLGVLLAVPVAAVIGVLTRFALEHYLASPLHLHGIPPPDDAPNRAEFDDHKH</sequence>
<protein>
    <submittedName>
        <fullName evidence="7">Predicted PurR-regulated permease PerM</fullName>
    </submittedName>
</protein>
<dbReference type="RefSeq" id="WP_028792570.1">
    <property type="nucleotide sequence ID" value="NZ_FNBW01000017.1"/>
</dbReference>
<feature type="transmembrane region" description="Helical" evidence="6">
    <location>
        <begin position="226"/>
        <end position="253"/>
    </location>
</feature>
<feature type="transmembrane region" description="Helical" evidence="6">
    <location>
        <begin position="57"/>
        <end position="78"/>
    </location>
</feature>
<dbReference type="PANTHER" id="PTHR21716">
    <property type="entry name" value="TRANSMEMBRANE PROTEIN"/>
    <property type="match status" value="1"/>
</dbReference>
<comment type="similarity">
    <text evidence="2">Belongs to the autoinducer-2 exporter (AI-2E) (TC 2.A.86) family.</text>
</comment>
<name>A0A8G2BMT8_9PROT</name>
<feature type="transmembrane region" description="Helical" evidence="6">
    <location>
        <begin position="301"/>
        <end position="331"/>
    </location>
</feature>
<comment type="subcellular location">
    <subcellularLocation>
        <location evidence="1">Membrane</location>
        <topology evidence="1">Multi-pass membrane protein</topology>
    </subcellularLocation>
</comment>
<evidence type="ECO:0000256" key="6">
    <source>
        <dbReference type="SAM" id="Phobius"/>
    </source>
</evidence>
<feature type="transmembrane region" description="Helical" evidence="6">
    <location>
        <begin position="265"/>
        <end position="281"/>
    </location>
</feature>
<evidence type="ECO:0000256" key="4">
    <source>
        <dbReference type="ARBA" id="ARBA00022989"/>
    </source>
</evidence>
<keyword evidence="5 6" id="KW-0472">Membrane</keyword>
<dbReference type="GO" id="GO:0016020">
    <property type="term" value="C:membrane"/>
    <property type="evidence" value="ECO:0007669"/>
    <property type="project" value="UniProtKB-SubCell"/>
</dbReference>
<organism evidence="7 8">
    <name type="scientific">Thalassobaculum litoreum DSM 18839</name>
    <dbReference type="NCBI Taxonomy" id="1123362"/>
    <lineage>
        <taxon>Bacteria</taxon>
        <taxon>Pseudomonadati</taxon>
        <taxon>Pseudomonadota</taxon>
        <taxon>Alphaproteobacteria</taxon>
        <taxon>Rhodospirillales</taxon>
        <taxon>Thalassobaculaceae</taxon>
        <taxon>Thalassobaculum</taxon>
    </lineage>
</organism>
<keyword evidence="4 6" id="KW-1133">Transmembrane helix</keyword>
<feature type="transmembrane region" description="Helical" evidence="6">
    <location>
        <begin position="29"/>
        <end position="45"/>
    </location>
</feature>
<evidence type="ECO:0000256" key="1">
    <source>
        <dbReference type="ARBA" id="ARBA00004141"/>
    </source>
</evidence>
<dbReference type="InterPro" id="IPR002549">
    <property type="entry name" value="AI-2E-like"/>
</dbReference>
<evidence type="ECO:0000256" key="3">
    <source>
        <dbReference type="ARBA" id="ARBA00022692"/>
    </source>
</evidence>
<evidence type="ECO:0000313" key="7">
    <source>
        <dbReference type="EMBL" id="SDG43613.1"/>
    </source>
</evidence>
<evidence type="ECO:0000313" key="8">
    <source>
        <dbReference type="Proteomes" id="UP000198615"/>
    </source>
</evidence>
<dbReference type="Pfam" id="PF01594">
    <property type="entry name" value="AI-2E_transport"/>
    <property type="match status" value="1"/>
</dbReference>
<evidence type="ECO:0000256" key="5">
    <source>
        <dbReference type="ARBA" id="ARBA00023136"/>
    </source>
</evidence>
<dbReference type="EMBL" id="FNBW01000017">
    <property type="protein sequence ID" value="SDG43613.1"/>
    <property type="molecule type" value="Genomic_DNA"/>
</dbReference>
<dbReference type="OrthoDB" id="5792512at2"/>
<accession>A0A8G2BMT8</accession>
<dbReference type="GO" id="GO:0055085">
    <property type="term" value="P:transmembrane transport"/>
    <property type="evidence" value="ECO:0007669"/>
    <property type="project" value="TreeGrafter"/>
</dbReference>
<keyword evidence="8" id="KW-1185">Reference proteome</keyword>
<evidence type="ECO:0000256" key="2">
    <source>
        <dbReference type="ARBA" id="ARBA00009773"/>
    </source>
</evidence>
<reference evidence="7 8" key="1">
    <citation type="submission" date="2016-10" db="EMBL/GenBank/DDBJ databases">
        <authorList>
            <person name="Varghese N."/>
            <person name="Submissions S."/>
        </authorList>
    </citation>
    <scope>NUCLEOTIDE SEQUENCE [LARGE SCALE GENOMIC DNA]</scope>
    <source>
        <strain evidence="7 8">DSM 18839</strain>
    </source>
</reference>
<gene>
    <name evidence="7" type="ORF">SAMN05660686_04402</name>
</gene>
<dbReference type="AlphaFoldDB" id="A0A8G2BMT8"/>
<comment type="caution">
    <text evidence="7">The sequence shown here is derived from an EMBL/GenBank/DDBJ whole genome shotgun (WGS) entry which is preliminary data.</text>
</comment>
<dbReference type="Proteomes" id="UP000198615">
    <property type="component" value="Unassembled WGS sequence"/>
</dbReference>
<keyword evidence="3 6" id="KW-0812">Transmembrane</keyword>